<dbReference type="AlphaFoldDB" id="X1TNJ7"/>
<dbReference type="InterPro" id="IPR027417">
    <property type="entry name" value="P-loop_NTPase"/>
</dbReference>
<proteinExistence type="predicted"/>
<dbReference type="Gene3D" id="3.40.50.300">
    <property type="entry name" value="P-loop containing nucleotide triphosphate hydrolases"/>
    <property type="match status" value="1"/>
</dbReference>
<gene>
    <name evidence="2" type="ORF">S12H4_14376</name>
</gene>
<sequence length="287" mass="30585">ISGKGGTGKTSIVASFAVLSQNAVIADCDVDAADLYLVLNPEVQITEPFSGGKIAEIIPERCTNCGECEQVCRFDAISEKVDGGTTNYTIDPVSCEGCGVCVAVCPAKAISFEPHENGELFVSSTKYGPMVHAKLGIAEDNSGKLVSLVRTRAKVIAEDNGRDLIIVDGPPGVGCPVISSITGAHAVLIVTEPTVSGVHDLERVVKLTDHFNIPTYICINKHDINPVVTQEIENMAKSLGVTVLGKIHYDPVITEAQIHAVPVVEYCKNKVSQEMTAIWASLYKCIF</sequence>
<protein>
    <recommendedName>
        <fullName evidence="1">4Fe-4S ferredoxin-type domain-containing protein</fullName>
    </recommendedName>
</protein>
<evidence type="ECO:0000259" key="1">
    <source>
        <dbReference type="PROSITE" id="PS51379"/>
    </source>
</evidence>
<dbReference type="CDD" id="cd03110">
    <property type="entry name" value="SIMIBI_bact_arch"/>
    <property type="match status" value="1"/>
</dbReference>
<dbReference type="InterPro" id="IPR017896">
    <property type="entry name" value="4Fe4S_Fe-S-bd"/>
</dbReference>
<dbReference type="PANTHER" id="PTHR43534">
    <property type="entry name" value="MIND SUPERFAMILY P-LOOP ATPASE CONTAINING AN INSERTED FERREDOXIN DOMAIN"/>
    <property type="match status" value="1"/>
</dbReference>
<evidence type="ECO:0000313" key="2">
    <source>
        <dbReference type="EMBL" id="GAI81604.1"/>
    </source>
</evidence>
<feature type="domain" description="4Fe-4S ferredoxin-type" evidence="1">
    <location>
        <begin position="53"/>
        <end position="82"/>
    </location>
</feature>
<dbReference type="Gene3D" id="3.30.70.20">
    <property type="match status" value="1"/>
</dbReference>
<comment type="caution">
    <text evidence="2">The sequence shown here is derived from an EMBL/GenBank/DDBJ whole genome shotgun (WGS) entry which is preliminary data.</text>
</comment>
<reference evidence="2" key="1">
    <citation type="journal article" date="2014" name="Front. Microbiol.">
        <title>High frequency of phylogenetically diverse reductive dehalogenase-homologous genes in deep subseafloor sedimentary metagenomes.</title>
        <authorList>
            <person name="Kawai M."/>
            <person name="Futagami T."/>
            <person name="Toyoda A."/>
            <person name="Takaki Y."/>
            <person name="Nishi S."/>
            <person name="Hori S."/>
            <person name="Arai W."/>
            <person name="Tsubouchi T."/>
            <person name="Morono Y."/>
            <person name="Uchiyama I."/>
            <person name="Ito T."/>
            <person name="Fujiyama A."/>
            <person name="Inagaki F."/>
            <person name="Takami H."/>
        </authorList>
    </citation>
    <scope>NUCLEOTIDE SEQUENCE</scope>
    <source>
        <strain evidence="2">Expedition CK06-06</strain>
    </source>
</reference>
<dbReference type="SUPFAM" id="SSF54862">
    <property type="entry name" value="4Fe-4S ferredoxins"/>
    <property type="match status" value="1"/>
</dbReference>
<accession>X1TNJ7</accession>
<dbReference type="PANTHER" id="PTHR43534:SF1">
    <property type="entry name" value="4FE-4S CLUSTER CONTAINING PARA FAMILY ATPASE PROTEIN"/>
    <property type="match status" value="1"/>
</dbReference>
<name>X1TNJ7_9ZZZZ</name>
<feature type="domain" description="4Fe-4S ferredoxin-type" evidence="1">
    <location>
        <begin position="86"/>
        <end position="115"/>
    </location>
</feature>
<organism evidence="2">
    <name type="scientific">marine sediment metagenome</name>
    <dbReference type="NCBI Taxonomy" id="412755"/>
    <lineage>
        <taxon>unclassified sequences</taxon>
        <taxon>metagenomes</taxon>
        <taxon>ecological metagenomes</taxon>
    </lineage>
</organism>
<dbReference type="Pfam" id="PF01656">
    <property type="entry name" value="CbiA"/>
    <property type="match status" value="1"/>
</dbReference>
<dbReference type="PROSITE" id="PS51379">
    <property type="entry name" value="4FE4S_FER_2"/>
    <property type="match status" value="2"/>
</dbReference>
<dbReference type="InterPro" id="IPR017900">
    <property type="entry name" value="4Fe4S_Fe_S_CS"/>
</dbReference>
<dbReference type="EMBL" id="BARW01006851">
    <property type="protein sequence ID" value="GAI81604.1"/>
    <property type="molecule type" value="Genomic_DNA"/>
</dbReference>
<dbReference type="PROSITE" id="PS00198">
    <property type="entry name" value="4FE4S_FER_1"/>
    <property type="match status" value="1"/>
</dbReference>
<dbReference type="Pfam" id="PF00037">
    <property type="entry name" value="Fer4"/>
    <property type="match status" value="2"/>
</dbReference>
<dbReference type="SUPFAM" id="SSF52540">
    <property type="entry name" value="P-loop containing nucleoside triphosphate hydrolases"/>
    <property type="match status" value="1"/>
</dbReference>
<feature type="non-terminal residue" evidence="2">
    <location>
        <position position="1"/>
    </location>
</feature>
<dbReference type="InterPro" id="IPR002586">
    <property type="entry name" value="CobQ/CobB/MinD/ParA_Nub-bd_dom"/>
</dbReference>